<dbReference type="PANTHER" id="PTHR43725">
    <property type="entry name" value="UDP-GLUCOSE 4-EPIMERASE"/>
    <property type="match status" value="1"/>
</dbReference>
<dbReference type="InterPro" id="IPR001509">
    <property type="entry name" value="Epimerase_deHydtase"/>
</dbReference>
<comment type="catalytic activity">
    <reaction evidence="1 10">
        <text>UDP-alpha-D-glucose = UDP-alpha-D-galactose</text>
        <dbReference type="Rhea" id="RHEA:22168"/>
        <dbReference type="ChEBI" id="CHEBI:58885"/>
        <dbReference type="ChEBI" id="CHEBI:66914"/>
        <dbReference type="EC" id="5.1.3.2"/>
    </reaction>
</comment>
<evidence type="ECO:0000256" key="10">
    <source>
        <dbReference type="RuleBase" id="RU366046"/>
    </source>
</evidence>
<protein>
    <recommendedName>
        <fullName evidence="6 10">UDP-glucose 4-epimerase</fullName>
        <ecNumber evidence="5 10">5.1.3.2</ecNumber>
    </recommendedName>
</protein>
<dbReference type="InParanoid" id="A0A371RK46"/>
<dbReference type="InterPro" id="IPR005886">
    <property type="entry name" value="UDP_G4E"/>
</dbReference>
<dbReference type="SUPFAM" id="SSF51735">
    <property type="entry name" value="NAD(P)-binding Rossmann-fold domains"/>
    <property type="match status" value="1"/>
</dbReference>
<dbReference type="CDD" id="cd05247">
    <property type="entry name" value="UDP_G4E_1_SDR_e"/>
    <property type="match status" value="1"/>
</dbReference>
<comment type="similarity">
    <text evidence="4 10">Belongs to the NAD(P)-dependent epimerase/dehydratase family.</text>
</comment>
<evidence type="ECO:0000256" key="6">
    <source>
        <dbReference type="ARBA" id="ARBA00018569"/>
    </source>
</evidence>
<evidence type="ECO:0000256" key="1">
    <source>
        <dbReference type="ARBA" id="ARBA00000083"/>
    </source>
</evidence>
<evidence type="ECO:0000256" key="4">
    <source>
        <dbReference type="ARBA" id="ARBA00007637"/>
    </source>
</evidence>
<feature type="domain" description="NAD-dependent epimerase/dehydratase" evidence="11">
    <location>
        <begin position="6"/>
        <end position="256"/>
    </location>
</feature>
<reference evidence="12 13" key="1">
    <citation type="submission" date="2018-08" db="EMBL/GenBank/DDBJ databases">
        <title>Parvularcula sp. SM1705, isolated from surface water of the South Sea China.</title>
        <authorList>
            <person name="Sun L."/>
        </authorList>
    </citation>
    <scope>NUCLEOTIDE SEQUENCE [LARGE SCALE GENOMIC DNA]</scope>
    <source>
        <strain evidence="12 13">SM1705</strain>
    </source>
</reference>
<accession>A0A371RK46</accession>
<evidence type="ECO:0000313" key="13">
    <source>
        <dbReference type="Proteomes" id="UP000264589"/>
    </source>
</evidence>
<dbReference type="GO" id="GO:0033499">
    <property type="term" value="P:galactose catabolic process via UDP-galactose, Leloir pathway"/>
    <property type="evidence" value="ECO:0007669"/>
    <property type="project" value="TreeGrafter"/>
</dbReference>
<comment type="pathway">
    <text evidence="3 10">Carbohydrate metabolism; galactose metabolism.</text>
</comment>
<dbReference type="PANTHER" id="PTHR43725:SF53">
    <property type="entry name" value="UDP-ARABINOSE 4-EPIMERASE 1"/>
    <property type="match status" value="1"/>
</dbReference>
<dbReference type="RefSeq" id="WP_116392471.1">
    <property type="nucleotide sequence ID" value="NZ_QUQO01000001.1"/>
</dbReference>
<dbReference type="InterPro" id="IPR036291">
    <property type="entry name" value="NAD(P)-bd_dom_sf"/>
</dbReference>
<proteinExistence type="inferred from homology"/>
<dbReference type="GO" id="GO:0003978">
    <property type="term" value="F:UDP-glucose 4-epimerase activity"/>
    <property type="evidence" value="ECO:0007669"/>
    <property type="project" value="UniProtKB-UniRule"/>
</dbReference>
<comment type="cofactor">
    <cofactor evidence="2 10">
        <name>NAD(+)</name>
        <dbReference type="ChEBI" id="CHEBI:57540"/>
    </cofactor>
</comment>
<dbReference type="Pfam" id="PF01370">
    <property type="entry name" value="Epimerase"/>
    <property type="match status" value="1"/>
</dbReference>
<dbReference type="Proteomes" id="UP000264589">
    <property type="component" value="Unassembled WGS sequence"/>
</dbReference>
<sequence>MGREKILITGGAGYIGSHVAWAAADAGHEIIVLDDLSTGCRDNVPPTAEFIKGNVGDSAQLGKILSDPSITAVMHFAGKVVVPESIADPITYYRENTSATLALLAGMVEAGTKTLLFSSTAAVYQPQDGMLRLPEDAPKAPLSPYGQSKLMSEAMIADICNAHGLGAMVLRYFNVAGADPDGRTGQSGPSSTHLLRVATQTALGLRERLTVFGDDYPTPDGTCQRDFIHVTDLATAHMLALDHAKRVGGRSVMNCGYGRGTSVREMIRAVEGVTGEPLPIEIGERRPGDAPVMVADPRRIFDTLDWQPSHDNLDEMARTAISWEKRQIGAK</sequence>
<dbReference type="UniPathway" id="UPA00214"/>
<evidence type="ECO:0000256" key="8">
    <source>
        <dbReference type="ARBA" id="ARBA00023235"/>
    </source>
</evidence>
<dbReference type="EMBL" id="QUQO01000001">
    <property type="protein sequence ID" value="RFB05838.1"/>
    <property type="molecule type" value="Genomic_DNA"/>
</dbReference>
<keyword evidence="13" id="KW-1185">Reference proteome</keyword>
<gene>
    <name evidence="12" type="primary">galE</name>
    <name evidence="12" type="ORF">DX908_11510</name>
</gene>
<evidence type="ECO:0000313" key="12">
    <source>
        <dbReference type="EMBL" id="RFB05838.1"/>
    </source>
</evidence>
<evidence type="ECO:0000256" key="3">
    <source>
        <dbReference type="ARBA" id="ARBA00004947"/>
    </source>
</evidence>
<dbReference type="Gene3D" id="3.90.25.10">
    <property type="entry name" value="UDP-galactose 4-epimerase, domain 1"/>
    <property type="match status" value="1"/>
</dbReference>
<dbReference type="OrthoDB" id="9801785at2"/>
<evidence type="ECO:0000256" key="7">
    <source>
        <dbReference type="ARBA" id="ARBA00023027"/>
    </source>
</evidence>
<organism evidence="12 13">
    <name type="scientific">Parvularcula marina</name>
    <dbReference type="NCBI Taxonomy" id="2292771"/>
    <lineage>
        <taxon>Bacteria</taxon>
        <taxon>Pseudomonadati</taxon>
        <taxon>Pseudomonadota</taxon>
        <taxon>Alphaproteobacteria</taxon>
        <taxon>Parvularculales</taxon>
        <taxon>Parvularculaceae</taxon>
        <taxon>Parvularcula</taxon>
    </lineage>
</organism>
<dbReference type="EC" id="5.1.3.2" evidence="5 10"/>
<evidence type="ECO:0000256" key="5">
    <source>
        <dbReference type="ARBA" id="ARBA00013189"/>
    </source>
</evidence>
<dbReference type="AlphaFoldDB" id="A0A371RK46"/>
<keyword evidence="8 10" id="KW-0413">Isomerase</keyword>
<dbReference type="NCBIfam" id="TIGR01179">
    <property type="entry name" value="galE"/>
    <property type="match status" value="1"/>
</dbReference>
<evidence type="ECO:0000259" key="11">
    <source>
        <dbReference type="Pfam" id="PF01370"/>
    </source>
</evidence>
<keyword evidence="9 10" id="KW-0119">Carbohydrate metabolism</keyword>
<comment type="subunit">
    <text evidence="10">Homodimer.</text>
</comment>
<evidence type="ECO:0000256" key="2">
    <source>
        <dbReference type="ARBA" id="ARBA00001911"/>
    </source>
</evidence>
<name>A0A371RK46_9PROT</name>
<dbReference type="Gene3D" id="3.40.50.720">
    <property type="entry name" value="NAD(P)-binding Rossmann-like Domain"/>
    <property type="match status" value="1"/>
</dbReference>
<comment type="caution">
    <text evidence="12">The sequence shown here is derived from an EMBL/GenBank/DDBJ whole genome shotgun (WGS) entry which is preliminary data.</text>
</comment>
<evidence type="ECO:0000256" key="9">
    <source>
        <dbReference type="ARBA" id="ARBA00023277"/>
    </source>
</evidence>
<keyword evidence="7 10" id="KW-0520">NAD</keyword>